<dbReference type="GO" id="GO:0009431">
    <property type="term" value="C:bacterial-type flagellum basal body, MS ring"/>
    <property type="evidence" value="ECO:0007669"/>
    <property type="project" value="InterPro"/>
</dbReference>
<dbReference type="KEGG" id="lrs:PX52LOC_00183"/>
<evidence type="ECO:0000256" key="6">
    <source>
        <dbReference type="ARBA" id="ARBA00022989"/>
    </source>
</evidence>
<dbReference type="Pfam" id="PF01514">
    <property type="entry name" value="YscJ_FliF"/>
    <property type="match status" value="1"/>
</dbReference>
<evidence type="ECO:0000256" key="4">
    <source>
        <dbReference type="ARBA" id="ARBA00022475"/>
    </source>
</evidence>
<dbReference type="InterPro" id="IPR043427">
    <property type="entry name" value="YscJ/FliF"/>
</dbReference>
<dbReference type="Proteomes" id="UP000324974">
    <property type="component" value="Chromosome"/>
</dbReference>
<comment type="function">
    <text evidence="9">The M ring may be actively involved in energy transduction.</text>
</comment>
<feature type="region of interest" description="Disordered" evidence="10">
    <location>
        <begin position="462"/>
        <end position="486"/>
    </location>
</feature>
<dbReference type="AlphaFoldDB" id="A0A5C1A2I5"/>
<feature type="transmembrane region" description="Helical" evidence="11">
    <location>
        <begin position="21"/>
        <end position="43"/>
    </location>
</feature>
<keyword evidence="6 11" id="KW-1133">Transmembrane helix</keyword>
<evidence type="ECO:0000313" key="14">
    <source>
        <dbReference type="EMBL" id="QEL13329.1"/>
    </source>
</evidence>
<dbReference type="GO" id="GO:0071973">
    <property type="term" value="P:bacterial-type flagellum-dependent cell motility"/>
    <property type="evidence" value="ECO:0007669"/>
    <property type="project" value="InterPro"/>
</dbReference>
<dbReference type="InterPro" id="IPR006182">
    <property type="entry name" value="FliF_N_dom"/>
</dbReference>
<dbReference type="Gene3D" id="3.30.300.30">
    <property type="match status" value="1"/>
</dbReference>
<dbReference type="PANTHER" id="PTHR30046">
    <property type="entry name" value="FLAGELLAR M-RING PROTEIN"/>
    <property type="match status" value="1"/>
</dbReference>
<name>A0A5C1A2I5_9BACT</name>
<evidence type="ECO:0000256" key="9">
    <source>
        <dbReference type="PIRNR" id="PIRNR004862"/>
    </source>
</evidence>
<keyword evidence="14" id="KW-0282">Flagellum</keyword>
<evidence type="ECO:0000313" key="15">
    <source>
        <dbReference type="Proteomes" id="UP000324974"/>
    </source>
</evidence>
<gene>
    <name evidence="14" type="primary">fliF</name>
    <name evidence="14" type="ORF">PX52LOC_00183</name>
</gene>
<evidence type="ECO:0000256" key="7">
    <source>
        <dbReference type="ARBA" id="ARBA00023136"/>
    </source>
</evidence>
<accession>A0A5C1A2I5</accession>
<dbReference type="InterPro" id="IPR000067">
    <property type="entry name" value="FlgMring_FliF"/>
</dbReference>
<dbReference type="InterPro" id="IPR013556">
    <property type="entry name" value="Flag_M-ring_C"/>
</dbReference>
<evidence type="ECO:0000256" key="5">
    <source>
        <dbReference type="ARBA" id="ARBA00022692"/>
    </source>
</evidence>
<evidence type="ECO:0000256" key="3">
    <source>
        <dbReference type="ARBA" id="ARBA00007971"/>
    </source>
</evidence>
<evidence type="ECO:0000256" key="11">
    <source>
        <dbReference type="SAM" id="Phobius"/>
    </source>
</evidence>
<comment type="similarity">
    <text evidence="3 9">Belongs to the FliF family.</text>
</comment>
<feature type="domain" description="Flagellar M-ring C-terminal" evidence="13">
    <location>
        <begin position="254"/>
        <end position="406"/>
    </location>
</feature>
<reference evidence="15" key="1">
    <citation type="submission" date="2019-08" db="EMBL/GenBank/DDBJ databases">
        <title>Limnoglobus roseus gen. nov., sp. nov., a novel freshwater planctomycete with a giant genome from the family Gemmataceae.</title>
        <authorList>
            <person name="Kulichevskaya I.S."/>
            <person name="Naumoff D.G."/>
            <person name="Miroshnikov K."/>
            <person name="Ivanova A."/>
            <person name="Philippov D.A."/>
            <person name="Hakobyan A."/>
            <person name="Rijpstra I.C."/>
            <person name="Sinninghe Damste J.S."/>
            <person name="Liesack W."/>
            <person name="Dedysh S.N."/>
        </authorList>
    </citation>
    <scope>NUCLEOTIDE SEQUENCE [LARGE SCALE GENOMIC DNA]</scope>
    <source>
        <strain evidence="15">PX52</strain>
    </source>
</reference>
<dbReference type="OrthoDB" id="9807026at2"/>
<organism evidence="14 15">
    <name type="scientific">Limnoglobus roseus</name>
    <dbReference type="NCBI Taxonomy" id="2598579"/>
    <lineage>
        <taxon>Bacteria</taxon>
        <taxon>Pseudomonadati</taxon>
        <taxon>Planctomycetota</taxon>
        <taxon>Planctomycetia</taxon>
        <taxon>Gemmatales</taxon>
        <taxon>Gemmataceae</taxon>
        <taxon>Limnoglobus</taxon>
    </lineage>
</organism>
<keyword evidence="14" id="KW-0966">Cell projection</keyword>
<proteinExistence type="inferred from homology"/>
<keyword evidence="8 9" id="KW-0975">Bacterial flagellum</keyword>
<protein>
    <recommendedName>
        <fullName evidence="9">Flagellar M-ring protein</fullName>
    </recommendedName>
</protein>
<dbReference type="NCBIfam" id="TIGR00206">
    <property type="entry name" value="fliF"/>
    <property type="match status" value="1"/>
</dbReference>
<keyword evidence="4" id="KW-1003">Cell membrane</keyword>
<sequence>MDPLQRLLTQLRTFWSGLGTLRKVLLVSVTLLVFAALAAFSILSTGTAEYTPLVTNQALEDVQPIVTKLNALAIPNKLINGGTGVSVPYERHAEAKVALAADNLPARGGKGYELFDSASLGATPFTQNVNYQRAIQTELARMIMKLAPVESAQVMIARPEPTPFVRDQRPPTASVVLKLKPNMALAPSAAAGIVAMVAGSVDGLKAENVTVLDAATGLPLSDPHARERDQIPAAQIEYRRSLEEYLAKKAEDMLNKSLGLGRAVIRVSADINFQRLKERQETFSPDGKVVIAERNTTSQSTTPPRGGGVTGARSNIAPAGGISGGGGSGNSKEEVLNADYVVSKTVRELEGDRAVLQRLNIAAMIDLTPAEGQPAPTMTVADAEAIIQQAVGFTANRDQIKVSNVRLTSPIATAGPTEAEEEAAKLAKIQTYVSLARNISLAVAVALALALVPLTMLRRRARPAPTPAADETSKPPPEPTPEERRQQMLDRLKELARTDPDRVAEAMTMLAGAKS</sequence>
<evidence type="ECO:0000256" key="10">
    <source>
        <dbReference type="SAM" id="MobiDB-lite"/>
    </source>
</evidence>
<dbReference type="GO" id="GO:0003774">
    <property type="term" value="F:cytoskeletal motor activity"/>
    <property type="evidence" value="ECO:0007669"/>
    <property type="project" value="InterPro"/>
</dbReference>
<evidence type="ECO:0000259" key="13">
    <source>
        <dbReference type="Pfam" id="PF08345"/>
    </source>
</evidence>
<dbReference type="EMBL" id="CP042425">
    <property type="protein sequence ID" value="QEL13329.1"/>
    <property type="molecule type" value="Genomic_DNA"/>
</dbReference>
<dbReference type="Pfam" id="PF08345">
    <property type="entry name" value="YscJ_FliF_C"/>
    <property type="match status" value="1"/>
</dbReference>
<evidence type="ECO:0000259" key="12">
    <source>
        <dbReference type="Pfam" id="PF01514"/>
    </source>
</evidence>
<dbReference type="PIRSF" id="PIRSF004862">
    <property type="entry name" value="FliF"/>
    <property type="match status" value="1"/>
</dbReference>
<dbReference type="InterPro" id="IPR045851">
    <property type="entry name" value="AMP-bd_C_sf"/>
</dbReference>
<dbReference type="PRINTS" id="PR01009">
    <property type="entry name" value="FLGMRINGFLIF"/>
</dbReference>
<keyword evidence="15" id="KW-1185">Reference proteome</keyword>
<evidence type="ECO:0000256" key="2">
    <source>
        <dbReference type="ARBA" id="ARBA00004651"/>
    </source>
</evidence>
<dbReference type="GO" id="GO:0005886">
    <property type="term" value="C:plasma membrane"/>
    <property type="evidence" value="ECO:0007669"/>
    <property type="project" value="UniProtKB-SubCell"/>
</dbReference>
<dbReference type="PANTHER" id="PTHR30046:SF0">
    <property type="entry name" value="FLAGELLAR M-RING PROTEIN"/>
    <property type="match status" value="1"/>
</dbReference>
<keyword evidence="5 11" id="KW-0812">Transmembrane</keyword>
<evidence type="ECO:0000256" key="8">
    <source>
        <dbReference type="ARBA" id="ARBA00023143"/>
    </source>
</evidence>
<dbReference type="RefSeq" id="WP_149108307.1">
    <property type="nucleotide sequence ID" value="NZ_CP042425.1"/>
</dbReference>
<evidence type="ECO:0000256" key="1">
    <source>
        <dbReference type="ARBA" id="ARBA00004117"/>
    </source>
</evidence>
<comment type="subcellular location">
    <subcellularLocation>
        <location evidence="1 9">Bacterial flagellum basal body</location>
    </subcellularLocation>
    <subcellularLocation>
        <location evidence="2">Cell membrane</location>
        <topology evidence="2">Multi-pass membrane protein</topology>
    </subcellularLocation>
</comment>
<keyword evidence="7 11" id="KW-0472">Membrane</keyword>
<keyword evidence="14" id="KW-0969">Cilium</keyword>
<feature type="domain" description="Flagellar M-ring N-terminal" evidence="12">
    <location>
        <begin position="47"/>
        <end position="215"/>
    </location>
</feature>